<evidence type="ECO:0000256" key="2">
    <source>
        <dbReference type="ARBA" id="ARBA00011915"/>
    </source>
</evidence>
<evidence type="ECO:0000256" key="3">
    <source>
        <dbReference type="ARBA" id="ARBA00022801"/>
    </source>
</evidence>
<evidence type="ECO:0000259" key="4">
    <source>
        <dbReference type="Pfam" id="PF16113"/>
    </source>
</evidence>
<protein>
    <recommendedName>
        <fullName evidence="2">3-hydroxyisobutyryl-CoA hydrolase</fullName>
        <ecNumber evidence="2">3.1.2.4</ecNumber>
    </recommendedName>
</protein>
<keyword evidence="3 5" id="KW-0378">Hydrolase</keyword>
<dbReference type="GO" id="GO:0006574">
    <property type="term" value="P:L-valine catabolic process"/>
    <property type="evidence" value="ECO:0007669"/>
    <property type="project" value="TreeGrafter"/>
</dbReference>
<dbReference type="PANTHER" id="PTHR43176">
    <property type="entry name" value="3-HYDROXYISOBUTYRYL-COA HYDROLASE-RELATED"/>
    <property type="match status" value="1"/>
</dbReference>
<dbReference type="EC" id="3.1.2.4" evidence="2"/>
<gene>
    <name evidence="5" type="ORF">MGWOODY_Tha17</name>
</gene>
<dbReference type="GO" id="GO:0003860">
    <property type="term" value="F:3-hydroxyisobutyryl-CoA hydrolase activity"/>
    <property type="evidence" value="ECO:0007669"/>
    <property type="project" value="UniProtKB-EC"/>
</dbReference>
<dbReference type="EMBL" id="CZQC01000028">
    <property type="protein sequence ID" value="CUS40851.1"/>
    <property type="molecule type" value="Genomic_DNA"/>
</dbReference>
<evidence type="ECO:0000256" key="1">
    <source>
        <dbReference type="ARBA" id="ARBA00001709"/>
    </source>
</evidence>
<dbReference type="CDD" id="cd06558">
    <property type="entry name" value="crotonase-like"/>
    <property type="match status" value="1"/>
</dbReference>
<organism evidence="5">
    <name type="scientific">hydrothermal vent metagenome</name>
    <dbReference type="NCBI Taxonomy" id="652676"/>
    <lineage>
        <taxon>unclassified sequences</taxon>
        <taxon>metagenomes</taxon>
        <taxon>ecological metagenomes</taxon>
    </lineage>
</organism>
<sequence length="374" mass="42278">MAKAPAILTEVLSTQCGRGIGVLTLNVPKAMNAVDLDMVNAIDEHMKAWQDDANIVAVIMRGAGEKAFCAGGDIRKLYRSMTLKGRTQYRYADDFFRAEYRKNYVLHQFTKPLIAWGQGFVMGGGLGLFVCASHRIGTESLRLAWPEVRIGLFPDVTATWYLSHMPAPWGLWMGLTGSLMNASECKQLGLTHYAMGSEQWQGILELVTNLPWQDNIARNHQELRKGLQQLEQTTTSELPAARLEANEEQVNKWLEGDDLVAIAKRMSAYKGGDEWLQQGIKNLQQGCPATAHIAMEQIRRGGFMSLKEVVAWELDIAWQSVRHPDFAEGVRAMVIDKDFKPQWQHKDIQSVPRSWVEELLRSPWKVNEHPYVDI</sequence>
<dbReference type="InterPro" id="IPR045004">
    <property type="entry name" value="ECH_dom"/>
</dbReference>
<feature type="domain" description="Enoyl-CoA hydratase/isomerase" evidence="4">
    <location>
        <begin position="20"/>
        <end position="359"/>
    </location>
</feature>
<dbReference type="InterPro" id="IPR029045">
    <property type="entry name" value="ClpP/crotonase-like_dom_sf"/>
</dbReference>
<name>A0A160TAT9_9ZZZZ</name>
<proteinExistence type="predicted"/>
<dbReference type="InterPro" id="IPR032259">
    <property type="entry name" value="HIBYL-CoA-H"/>
</dbReference>
<dbReference type="SUPFAM" id="SSF52096">
    <property type="entry name" value="ClpP/crotonase"/>
    <property type="match status" value="1"/>
</dbReference>
<dbReference type="GO" id="GO:0005829">
    <property type="term" value="C:cytosol"/>
    <property type="evidence" value="ECO:0007669"/>
    <property type="project" value="TreeGrafter"/>
</dbReference>
<dbReference type="AlphaFoldDB" id="A0A160TAT9"/>
<comment type="catalytic activity">
    <reaction evidence="1">
        <text>3-hydroxy-2-methylpropanoyl-CoA + H2O = 3-hydroxy-2-methylpropanoate + CoA + H(+)</text>
        <dbReference type="Rhea" id="RHEA:20888"/>
        <dbReference type="ChEBI" id="CHEBI:11805"/>
        <dbReference type="ChEBI" id="CHEBI:15377"/>
        <dbReference type="ChEBI" id="CHEBI:15378"/>
        <dbReference type="ChEBI" id="CHEBI:57287"/>
        <dbReference type="ChEBI" id="CHEBI:57340"/>
        <dbReference type="EC" id="3.1.2.4"/>
    </reaction>
</comment>
<dbReference type="PANTHER" id="PTHR43176:SF3">
    <property type="entry name" value="3-HYDROXYISOBUTYRYL-COA HYDROLASE, MITOCHONDRIAL"/>
    <property type="match status" value="1"/>
</dbReference>
<dbReference type="NCBIfam" id="NF004127">
    <property type="entry name" value="PRK05617.1"/>
    <property type="match status" value="1"/>
</dbReference>
<evidence type="ECO:0000313" key="5">
    <source>
        <dbReference type="EMBL" id="CUS40851.1"/>
    </source>
</evidence>
<accession>A0A160TAT9</accession>
<dbReference type="Pfam" id="PF16113">
    <property type="entry name" value="ECH_2"/>
    <property type="match status" value="1"/>
</dbReference>
<dbReference type="Gene3D" id="3.90.226.10">
    <property type="entry name" value="2-enoyl-CoA Hydratase, Chain A, domain 1"/>
    <property type="match status" value="1"/>
</dbReference>
<reference evidence="5" key="1">
    <citation type="submission" date="2015-10" db="EMBL/GenBank/DDBJ databases">
        <authorList>
            <person name="Gilbert D.G."/>
        </authorList>
    </citation>
    <scope>NUCLEOTIDE SEQUENCE</scope>
</reference>